<protein>
    <recommendedName>
        <fullName evidence="1">PLL-like beta propeller domain-containing protein</fullName>
    </recommendedName>
</protein>
<dbReference type="Proteomes" id="UP000297777">
    <property type="component" value="Unassembled WGS sequence"/>
</dbReference>
<dbReference type="AlphaFoldDB" id="A0A4Z1EES3"/>
<evidence type="ECO:0000313" key="2">
    <source>
        <dbReference type="EMBL" id="TGO09980.1"/>
    </source>
</evidence>
<proteinExistence type="predicted"/>
<dbReference type="OrthoDB" id="406838at2759"/>
<evidence type="ECO:0000259" key="1">
    <source>
        <dbReference type="Pfam" id="PF26607"/>
    </source>
</evidence>
<dbReference type="EMBL" id="PQXH01000148">
    <property type="protein sequence ID" value="TGO09980.1"/>
    <property type="molecule type" value="Genomic_DNA"/>
</dbReference>
<dbReference type="InterPro" id="IPR058502">
    <property type="entry name" value="PLL-like_beta-prop"/>
</dbReference>
<dbReference type="Gene3D" id="2.120.10.70">
    <property type="entry name" value="Fucose-specific lectin"/>
    <property type="match status" value="1"/>
</dbReference>
<reference evidence="2 3" key="1">
    <citation type="submission" date="2017-12" db="EMBL/GenBank/DDBJ databases">
        <title>Comparative genomics of Botrytis spp.</title>
        <authorList>
            <person name="Valero-Jimenez C.A."/>
            <person name="Tapia P."/>
            <person name="Veloso J."/>
            <person name="Silva-Moreno E."/>
            <person name="Staats M."/>
            <person name="Valdes J.H."/>
            <person name="Van Kan J.A.L."/>
        </authorList>
    </citation>
    <scope>NUCLEOTIDE SEQUENCE [LARGE SCALE GENOMIC DNA]</scope>
    <source>
        <strain evidence="2 3">Bt9001</strain>
    </source>
</reference>
<dbReference type="SUPFAM" id="SSF89372">
    <property type="entry name" value="Fucose-specific lectin"/>
    <property type="match status" value="1"/>
</dbReference>
<accession>A0A4Z1EES3</accession>
<gene>
    <name evidence="2" type="ORF">BTUL_0148g00140</name>
</gene>
<feature type="domain" description="PLL-like beta propeller" evidence="1">
    <location>
        <begin position="69"/>
        <end position="288"/>
    </location>
</feature>
<name>A0A4Z1EES3_9HELO</name>
<sequence>MAVSANQGVVISTLKAEMESVSPEQFGSKPMTDISSRALWIQNWEATKWSEVDENGVSSPNSNCNHKYYSPSAGWSTWSNTGKAFCDTPVALKYGANNENVVVFGVGYDGLVWAGKLTSEYVRFLFQEIDVGETTKKIRPGSISATAYASYVEVVAVERSNSQLLIGWFAINTSISTWTTISTACYCLSNPVVISCKEGCLDVFVFADTMNLMRTCLRSGGYWTAWQNLVGIYIYHPAAISVSPGRLDVFGIGSDAQLYRNSSTITGNEVGTFTQTCLGGISIASPKIQIISPVVYAVITKKTKGVFQQKYLETSTGYKGMTSIMMGSKLFYAELGAELSSGAKMLKGASIAV</sequence>
<keyword evidence="3" id="KW-1185">Reference proteome</keyword>
<comment type="caution">
    <text evidence="2">The sequence shown here is derived from an EMBL/GenBank/DDBJ whole genome shotgun (WGS) entry which is preliminary data.</text>
</comment>
<organism evidence="2 3">
    <name type="scientific">Botrytis tulipae</name>
    <dbReference type="NCBI Taxonomy" id="87230"/>
    <lineage>
        <taxon>Eukaryota</taxon>
        <taxon>Fungi</taxon>
        <taxon>Dikarya</taxon>
        <taxon>Ascomycota</taxon>
        <taxon>Pezizomycotina</taxon>
        <taxon>Leotiomycetes</taxon>
        <taxon>Helotiales</taxon>
        <taxon>Sclerotiniaceae</taxon>
        <taxon>Botrytis</taxon>
    </lineage>
</organism>
<dbReference type="Pfam" id="PF26607">
    <property type="entry name" value="DUF8189"/>
    <property type="match status" value="1"/>
</dbReference>
<evidence type="ECO:0000313" key="3">
    <source>
        <dbReference type="Proteomes" id="UP000297777"/>
    </source>
</evidence>